<protein>
    <submittedName>
        <fullName evidence="13">Ferric reductase NAD binding domain-containing protein</fullName>
    </submittedName>
</protein>
<reference evidence="13" key="1">
    <citation type="submission" date="2023-03" db="EMBL/GenBank/DDBJ databases">
        <title>Massive genome expansion in bonnet fungi (Mycena s.s.) driven by repeated elements and novel gene families across ecological guilds.</title>
        <authorList>
            <consortium name="Lawrence Berkeley National Laboratory"/>
            <person name="Harder C.B."/>
            <person name="Miyauchi S."/>
            <person name="Viragh M."/>
            <person name="Kuo A."/>
            <person name="Thoen E."/>
            <person name="Andreopoulos B."/>
            <person name="Lu D."/>
            <person name="Skrede I."/>
            <person name="Drula E."/>
            <person name="Henrissat B."/>
            <person name="Morin E."/>
            <person name="Kohler A."/>
            <person name="Barry K."/>
            <person name="LaButti K."/>
            <person name="Morin E."/>
            <person name="Salamov A."/>
            <person name="Lipzen A."/>
            <person name="Mereny Z."/>
            <person name="Hegedus B."/>
            <person name="Baldrian P."/>
            <person name="Stursova M."/>
            <person name="Weitz H."/>
            <person name="Taylor A."/>
            <person name="Grigoriev I.V."/>
            <person name="Nagy L.G."/>
            <person name="Martin F."/>
            <person name="Kauserud H."/>
        </authorList>
    </citation>
    <scope>NUCLEOTIDE SEQUENCE</scope>
    <source>
        <strain evidence="13">CBHHK182m</strain>
    </source>
</reference>
<comment type="similarity">
    <text evidence="2">Belongs to the ferric reductase (FRE) family.</text>
</comment>
<dbReference type="PANTHER" id="PTHR32361:SF9">
    <property type="entry name" value="FERRIC REDUCTASE TRANSMEMBRANE COMPONENT 3-RELATED"/>
    <property type="match status" value="1"/>
</dbReference>
<dbReference type="SFLD" id="SFLDS00052">
    <property type="entry name" value="Ferric_Reductase_Domain"/>
    <property type="match status" value="1"/>
</dbReference>
<evidence type="ECO:0000256" key="6">
    <source>
        <dbReference type="ARBA" id="ARBA00023002"/>
    </source>
</evidence>
<evidence type="ECO:0000313" key="14">
    <source>
        <dbReference type="Proteomes" id="UP001215598"/>
    </source>
</evidence>
<dbReference type="Pfam" id="PF08030">
    <property type="entry name" value="NAD_binding_6"/>
    <property type="match status" value="1"/>
</dbReference>
<feature type="transmembrane region" description="Helical" evidence="11">
    <location>
        <begin position="33"/>
        <end position="53"/>
    </location>
</feature>
<dbReference type="GO" id="GO:0006879">
    <property type="term" value="P:intracellular iron ion homeostasis"/>
    <property type="evidence" value="ECO:0007669"/>
    <property type="project" value="TreeGrafter"/>
</dbReference>
<dbReference type="InterPro" id="IPR013130">
    <property type="entry name" value="Fe3_Rdtase_TM_dom"/>
</dbReference>
<feature type="transmembrane region" description="Helical" evidence="11">
    <location>
        <begin position="212"/>
        <end position="229"/>
    </location>
</feature>
<dbReference type="SUPFAM" id="SSF52343">
    <property type="entry name" value="Ferredoxin reductase-like, C-terminal NADP-linked domain"/>
    <property type="match status" value="1"/>
</dbReference>
<evidence type="ECO:0000256" key="3">
    <source>
        <dbReference type="ARBA" id="ARBA00022448"/>
    </source>
</evidence>
<feature type="domain" description="FAD-binding FR-type" evidence="12">
    <location>
        <begin position="300"/>
        <end position="465"/>
    </location>
</feature>
<dbReference type="CDD" id="cd06186">
    <property type="entry name" value="NOX_Duox_like_FAD_NADP"/>
    <property type="match status" value="1"/>
</dbReference>
<comment type="subcellular location">
    <subcellularLocation>
        <location evidence="1">Membrane</location>
        <topology evidence="1">Multi-pass membrane protein</topology>
    </subcellularLocation>
</comment>
<dbReference type="Pfam" id="PF01794">
    <property type="entry name" value="Ferric_reduct"/>
    <property type="match status" value="1"/>
</dbReference>
<dbReference type="InterPro" id="IPR013121">
    <property type="entry name" value="Fe_red_NAD-bd_6"/>
</dbReference>
<dbReference type="Gene3D" id="3.40.50.80">
    <property type="entry name" value="Nucleotide-binding domain of ferredoxin-NADP reductase (FNR) module"/>
    <property type="match status" value="1"/>
</dbReference>
<comment type="caution">
    <text evidence="13">The sequence shown here is derived from an EMBL/GenBank/DDBJ whole genome shotgun (WGS) entry which is preliminary data.</text>
</comment>
<evidence type="ECO:0000256" key="8">
    <source>
        <dbReference type="ARBA" id="ARBA00023136"/>
    </source>
</evidence>
<dbReference type="GO" id="GO:0015677">
    <property type="term" value="P:copper ion import"/>
    <property type="evidence" value="ECO:0007669"/>
    <property type="project" value="TreeGrafter"/>
</dbReference>
<proteinExistence type="inferred from homology"/>
<dbReference type="GO" id="GO:0005886">
    <property type="term" value="C:plasma membrane"/>
    <property type="evidence" value="ECO:0007669"/>
    <property type="project" value="TreeGrafter"/>
</dbReference>
<evidence type="ECO:0000256" key="11">
    <source>
        <dbReference type="SAM" id="Phobius"/>
    </source>
</evidence>
<evidence type="ECO:0000256" key="4">
    <source>
        <dbReference type="ARBA" id="ARBA00022692"/>
    </source>
</evidence>
<evidence type="ECO:0000313" key="13">
    <source>
        <dbReference type="EMBL" id="KAJ7767302.1"/>
    </source>
</evidence>
<dbReference type="InterPro" id="IPR039261">
    <property type="entry name" value="FNR_nucleotide-bd"/>
</dbReference>
<feature type="region of interest" description="Disordered" evidence="10">
    <location>
        <begin position="378"/>
        <end position="412"/>
    </location>
</feature>
<keyword evidence="3" id="KW-0813">Transport</keyword>
<evidence type="ECO:0000256" key="9">
    <source>
        <dbReference type="ARBA" id="ARBA00023180"/>
    </source>
</evidence>
<keyword evidence="5 11" id="KW-1133">Transmembrane helix</keyword>
<dbReference type="GO" id="GO:0006826">
    <property type="term" value="P:iron ion transport"/>
    <property type="evidence" value="ECO:0007669"/>
    <property type="project" value="TreeGrafter"/>
</dbReference>
<keyword evidence="4 11" id="KW-0812">Transmembrane</keyword>
<dbReference type="InterPro" id="IPR017927">
    <property type="entry name" value="FAD-bd_FR_type"/>
</dbReference>
<keyword evidence="6" id="KW-0560">Oxidoreductase</keyword>
<dbReference type="EMBL" id="JARKIB010000022">
    <property type="protein sequence ID" value="KAJ7767302.1"/>
    <property type="molecule type" value="Genomic_DNA"/>
</dbReference>
<accession>A0AAD7JML8</accession>
<evidence type="ECO:0000256" key="5">
    <source>
        <dbReference type="ARBA" id="ARBA00022989"/>
    </source>
</evidence>
<evidence type="ECO:0000259" key="12">
    <source>
        <dbReference type="PROSITE" id="PS51384"/>
    </source>
</evidence>
<feature type="transmembrane region" description="Helical" evidence="11">
    <location>
        <begin position="184"/>
        <end position="206"/>
    </location>
</feature>
<feature type="transmembrane region" description="Helical" evidence="11">
    <location>
        <begin position="104"/>
        <end position="127"/>
    </location>
</feature>
<organism evidence="13 14">
    <name type="scientific">Mycena metata</name>
    <dbReference type="NCBI Taxonomy" id="1033252"/>
    <lineage>
        <taxon>Eukaryota</taxon>
        <taxon>Fungi</taxon>
        <taxon>Dikarya</taxon>
        <taxon>Basidiomycota</taxon>
        <taxon>Agaricomycotina</taxon>
        <taxon>Agaricomycetes</taxon>
        <taxon>Agaricomycetidae</taxon>
        <taxon>Agaricales</taxon>
        <taxon>Marasmiineae</taxon>
        <taxon>Mycenaceae</taxon>
        <taxon>Mycena</taxon>
    </lineage>
</organism>
<evidence type="ECO:0000256" key="1">
    <source>
        <dbReference type="ARBA" id="ARBA00004141"/>
    </source>
</evidence>
<keyword evidence="14" id="KW-1185">Reference proteome</keyword>
<dbReference type="AlphaFoldDB" id="A0AAD7JML8"/>
<keyword evidence="8 11" id="KW-0472">Membrane</keyword>
<evidence type="ECO:0000256" key="10">
    <source>
        <dbReference type="SAM" id="MobiDB-lite"/>
    </source>
</evidence>
<gene>
    <name evidence="13" type="ORF">B0H16DRAFT_1521604</name>
</gene>
<dbReference type="PANTHER" id="PTHR32361">
    <property type="entry name" value="FERRIC/CUPRIC REDUCTASE TRANSMEMBRANE COMPONENT"/>
    <property type="match status" value="1"/>
</dbReference>
<dbReference type="PROSITE" id="PS51384">
    <property type="entry name" value="FAD_FR"/>
    <property type="match status" value="1"/>
</dbReference>
<evidence type="ECO:0000256" key="2">
    <source>
        <dbReference type="ARBA" id="ARBA00006278"/>
    </source>
</evidence>
<feature type="transmembrane region" description="Helical" evidence="11">
    <location>
        <begin position="81"/>
        <end position="98"/>
    </location>
</feature>
<dbReference type="InterPro" id="IPR051410">
    <property type="entry name" value="Ferric/Cupric_Reductase"/>
</dbReference>
<sequence length="677" mass="72877">MDSVFPSAVVAAQKLDPDRIPRILLTALYPKQVWYFMAAFIAVVSLIHFISVLHAHATRKHAHPASDDAARLRHGISWSRLPLATLNLFRTVVFRWSITIAGAYTLNVADFLLAGMYLAVIFTWTFINSKNLEGMKYDPKYWANRCAHIAGSQLPLMTAFGMKNNPISFLTGISFDKLEHLHRVMARVLCVMFWIHAIGRGILGLADDATTHWHIGVLGASSLTLLCLLSVRPLRSRSYEVFLVLHLTLGVVALAGAYKHSADFGYGSFIWPALFLWGLDRFLRLTRISVINSRLFGKSRSSTPRTITSPATVSVLSPHFLRIAIDAPPYFRWRAGQSAYLTIYGAYGSSMTEAHPFTIANCSVGAWSGVSGAKLKDEESSTEGVVGDGSTGATDAAGENNSDPGNELNAPAHESGHLTFILRVRTGFTRRLREAVLAAPDSTIAGVSKSFKAFVDGPYGSPPDVRGFETVVFICGGSGVSFTLPLFLDLIHGARAHTNPRCRRVLFVWAIREPDQIDWIADALAAALLQRSSSSALNTLDIEIRLHVTSAPEDTQVQSLDTEGSSAASDLEAAAATIGTDEKVSPNPGAKAQLLELPNVNLVYGRPDIGAILGGEIAAVRGAVSISVCGTTELADGVRQALRGGSGTVGLGMVERFVDVLRGGPSVVLHVEGFGSG</sequence>
<dbReference type="Proteomes" id="UP001215598">
    <property type="component" value="Unassembled WGS sequence"/>
</dbReference>
<keyword evidence="9" id="KW-0325">Glycoprotein</keyword>
<keyword evidence="7" id="KW-0406">Ion transport</keyword>
<name>A0AAD7JML8_9AGAR</name>
<feature type="transmembrane region" description="Helical" evidence="11">
    <location>
        <begin position="241"/>
        <end position="258"/>
    </location>
</feature>
<dbReference type="SFLD" id="SFLDG01168">
    <property type="entry name" value="Ferric_reductase_subgroup_(FRE"/>
    <property type="match status" value="1"/>
</dbReference>
<evidence type="ECO:0000256" key="7">
    <source>
        <dbReference type="ARBA" id="ARBA00023065"/>
    </source>
</evidence>
<dbReference type="GO" id="GO:0000293">
    <property type="term" value="F:ferric-chelate reductase activity"/>
    <property type="evidence" value="ECO:0007669"/>
    <property type="project" value="TreeGrafter"/>
</dbReference>